<keyword evidence="2 6" id="KW-0812">Transmembrane</keyword>
<feature type="compositionally biased region" description="Basic residues" evidence="5">
    <location>
        <begin position="467"/>
        <end position="483"/>
    </location>
</feature>
<gene>
    <name evidence="9" type="primary">LOC113711131</name>
</gene>
<evidence type="ECO:0000256" key="7">
    <source>
        <dbReference type="SAM" id="SignalP"/>
    </source>
</evidence>
<feature type="region of interest" description="Disordered" evidence="5">
    <location>
        <begin position="453"/>
        <end position="483"/>
    </location>
</feature>
<dbReference type="InterPro" id="IPR005178">
    <property type="entry name" value="Ostalpha/TMEM184C"/>
</dbReference>
<keyword evidence="3 6" id="KW-1133">Transmembrane helix</keyword>
<feature type="chain" id="PRO_5044650677" evidence="7">
    <location>
        <begin position="20"/>
        <end position="483"/>
    </location>
</feature>
<sequence>MERKAVIVLLLFLTSLVDSTERSGITQSNNVGAGSSLVYGWTICSAGVFVLAALVLSMYLIFEHLAAYNQPEEQKFLIGLILMVPVYASESFLSLLNSNAAFYCEIIRDCYEAFALYCFERYLIACLGGEESTIEFMENQSMFSSSIPLIDEAYAYGVVEHPFPLNCCLRQWSLGPDFYQAVKIGIVQYMILKMICALLAMFFQLFGIYGEGKFEWGYAYPYLAVILNFSQTWALYCLVQFYSVTKNKLAPIKPLAKFLTFKSIVFLTWWQGVAVAFLLSLGAFKGSLAQVLQSRIQDYIICIEMGVAAVIHLYVFPAAPYKRGERCVRNVAVMADYASLGSPYDPEEVRDCERSTKVRIGRQEESEKRLKFHQSVCDVVLGSGEIIVDDMKFTVSHVVEPVERGIASINRTFHQISENVKRHQQRQKKSKDDSYIVPLNSWTKEFSDLHEDIPEGSFSDSGLPNGKRNHYQSKGRSSRFRNR</sequence>
<evidence type="ECO:0000256" key="1">
    <source>
        <dbReference type="ARBA" id="ARBA00004141"/>
    </source>
</evidence>
<feature type="transmembrane region" description="Helical" evidence="6">
    <location>
        <begin position="264"/>
        <end position="284"/>
    </location>
</feature>
<feature type="transmembrane region" description="Helical" evidence="6">
    <location>
        <begin position="190"/>
        <end position="210"/>
    </location>
</feature>
<dbReference type="Proteomes" id="UP001652660">
    <property type="component" value="Chromosome 10e"/>
</dbReference>
<evidence type="ECO:0000256" key="4">
    <source>
        <dbReference type="ARBA" id="ARBA00023136"/>
    </source>
</evidence>
<evidence type="ECO:0000313" key="8">
    <source>
        <dbReference type="Proteomes" id="UP001652660"/>
    </source>
</evidence>
<protein>
    <submittedName>
        <fullName evidence="9">Protein LAZ1 homolog 1 isoform X1</fullName>
    </submittedName>
</protein>
<dbReference type="PANTHER" id="PTHR23423">
    <property type="entry name" value="ORGANIC SOLUTE TRANSPORTER-RELATED"/>
    <property type="match status" value="1"/>
</dbReference>
<dbReference type="AlphaFoldDB" id="A0A6P6UIK7"/>
<accession>A0A6P6UIK7</accession>
<evidence type="ECO:0000256" key="3">
    <source>
        <dbReference type="ARBA" id="ARBA00022989"/>
    </source>
</evidence>
<evidence type="ECO:0000256" key="2">
    <source>
        <dbReference type="ARBA" id="ARBA00022692"/>
    </source>
</evidence>
<reference evidence="8" key="1">
    <citation type="journal article" date="2025" name="Foods">
        <title>Unveiling the Microbial Signatures of Arabica Coffee Cherries: Insights into Ripeness Specific Diversity, Functional Traits, and Implications for Quality and Safety.</title>
        <authorList>
            <consortium name="RefSeq"/>
            <person name="Tenea G.N."/>
            <person name="Cifuentes V."/>
            <person name="Reyes P."/>
            <person name="Cevallos-Vallejos M."/>
        </authorList>
    </citation>
    <scope>NUCLEOTIDE SEQUENCE [LARGE SCALE GENOMIC DNA]</scope>
</reference>
<comment type="subcellular location">
    <subcellularLocation>
        <location evidence="1">Membrane</location>
        <topology evidence="1">Multi-pass membrane protein</topology>
    </subcellularLocation>
</comment>
<dbReference type="OrthoDB" id="5348404at2759"/>
<evidence type="ECO:0000256" key="6">
    <source>
        <dbReference type="SAM" id="Phobius"/>
    </source>
</evidence>
<feature type="transmembrane region" description="Helical" evidence="6">
    <location>
        <begin position="296"/>
        <end position="316"/>
    </location>
</feature>
<evidence type="ECO:0000256" key="5">
    <source>
        <dbReference type="SAM" id="MobiDB-lite"/>
    </source>
</evidence>
<keyword evidence="4 6" id="KW-0472">Membrane</keyword>
<dbReference type="Pfam" id="PF03619">
    <property type="entry name" value="Solute_trans_a"/>
    <property type="match status" value="1"/>
</dbReference>
<feature type="signal peptide" evidence="7">
    <location>
        <begin position="1"/>
        <end position="19"/>
    </location>
</feature>
<keyword evidence="8" id="KW-1185">Reference proteome</keyword>
<reference evidence="9" key="2">
    <citation type="submission" date="2025-08" db="UniProtKB">
        <authorList>
            <consortium name="RefSeq"/>
        </authorList>
    </citation>
    <scope>IDENTIFICATION</scope>
    <source>
        <tissue evidence="9">Leaves</tissue>
    </source>
</reference>
<name>A0A6P6UIK7_COFAR</name>
<dbReference type="RefSeq" id="XP_027090100.1">
    <property type="nucleotide sequence ID" value="XM_027234299.2"/>
</dbReference>
<dbReference type="GeneID" id="113711131"/>
<proteinExistence type="predicted"/>
<feature type="transmembrane region" description="Helical" evidence="6">
    <location>
        <begin position="222"/>
        <end position="243"/>
    </location>
</feature>
<dbReference type="GO" id="GO:0016020">
    <property type="term" value="C:membrane"/>
    <property type="evidence" value="ECO:0007669"/>
    <property type="project" value="UniProtKB-SubCell"/>
</dbReference>
<dbReference type="SMART" id="SM01417">
    <property type="entry name" value="Solute_trans_a"/>
    <property type="match status" value="1"/>
</dbReference>
<keyword evidence="7" id="KW-0732">Signal</keyword>
<evidence type="ECO:0000313" key="9">
    <source>
        <dbReference type="RefSeq" id="XP_027090100.1"/>
    </source>
</evidence>
<organism evidence="8 9">
    <name type="scientific">Coffea arabica</name>
    <name type="common">Arabian coffee</name>
    <dbReference type="NCBI Taxonomy" id="13443"/>
    <lineage>
        <taxon>Eukaryota</taxon>
        <taxon>Viridiplantae</taxon>
        <taxon>Streptophyta</taxon>
        <taxon>Embryophyta</taxon>
        <taxon>Tracheophyta</taxon>
        <taxon>Spermatophyta</taxon>
        <taxon>Magnoliopsida</taxon>
        <taxon>eudicotyledons</taxon>
        <taxon>Gunneridae</taxon>
        <taxon>Pentapetalae</taxon>
        <taxon>asterids</taxon>
        <taxon>lamiids</taxon>
        <taxon>Gentianales</taxon>
        <taxon>Rubiaceae</taxon>
        <taxon>Ixoroideae</taxon>
        <taxon>Gardenieae complex</taxon>
        <taxon>Bertiereae - Coffeeae clade</taxon>
        <taxon>Coffeeae</taxon>
        <taxon>Coffea</taxon>
    </lineage>
</organism>
<feature type="transmembrane region" description="Helical" evidence="6">
    <location>
        <begin position="38"/>
        <end position="62"/>
    </location>
</feature>